<keyword evidence="5" id="KW-0418">Kinase</keyword>
<keyword evidence="6" id="KW-1185">Reference proteome</keyword>
<dbReference type="PROSITE" id="PS00107">
    <property type="entry name" value="PROTEIN_KINASE_ATP"/>
    <property type="match status" value="1"/>
</dbReference>
<dbReference type="FunFam" id="3.30.200.20:FF:000099">
    <property type="entry name" value="Serine/threonine-protein kinase BLUS1"/>
    <property type="match status" value="1"/>
</dbReference>
<dbReference type="GO" id="GO:0005524">
    <property type="term" value="F:ATP binding"/>
    <property type="evidence" value="ECO:0007669"/>
    <property type="project" value="UniProtKB-UniRule"/>
</dbReference>
<gene>
    <name evidence="5" type="ORF">ZOSMA_43G00330</name>
</gene>
<organism evidence="5 6">
    <name type="scientific">Zostera marina</name>
    <name type="common">Eelgrass</name>
    <dbReference type="NCBI Taxonomy" id="29655"/>
    <lineage>
        <taxon>Eukaryota</taxon>
        <taxon>Viridiplantae</taxon>
        <taxon>Streptophyta</taxon>
        <taxon>Embryophyta</taxon>
        <taxon>Tracheophyta</taxon>
        <taxon>Spermatophyta</taxon>
        <taxon>Magnoliopsida</taxon>
        <taxon>Liliopsida</taxon>
        <taxon>Zosteraceae</taxon>
        <taxon>Zostera</taxon>
    </lineage>
</organism>
<dbReference type="GO" id="GO:0043539">
    <property type="term" value="F:protein serine/threonine kinase activator activity"/>
    <property type="evidence" value="ECO:0007669"/>
    <property type="project" value="InterPro"/>
</dbReference>
<dbReference type="AlphaFoldDB" id="A0A0K9P1B8"/>
<reference evidence="6" key="1">
    <citation type="journal article" date="2016" name="Nature">
        <title>The genome of the seagrass Zostera marina reveals angiosperm adaptation to the sea.</title>
        <authorList>
            <person name="Olsen J.L."/>
            <person name="Rouze P."/>
            <person name="Verhelst B."/>
            <person name="Lin Y.-C."/>
            <person name="Bayer T."/>
            <person name="Collen J."/>
            <person name="Dattolo E."/>
            <person name="De Paoli E."/>
            <person name="Dittami S."/>
            <person name="Maumus F."/>
            <person name="Michel G."/>
            <person name="Kersting A."/>
            <person name="Lauritano C."/>
            <person name="Lohaus R."/>
            <person name="Toepel M."/>
            <person name="Tonon T."/>
            <person name="Vanneste K."/>
            <person name="Amirebrahimi M."/>
            <person name="Brakel J."/>
            <person name="Bostroem C."/>
            <person name="Chovatia M."/>
            <person name="Grimwood J."/>
            <person name="Jenkins J.W."/>
            <person name="Jueterbock A."/>
            <person name="Mraz A."/>
            <person name="Stam W.T."/>
            <person name="Tice H."/>
            <person name="Bornberg-Bauer E."/>
            <person name="Green P.J."/>
            <person name="Pearson G.A."/>
            <person name="Procaccini G."/>
            <person name="Duarte C.M."/>
            <person name="Schmutz J."/>
            <person name="Reusch T.B.H."/>
            <person name="Van de Peer Y."/>
        </authorList>
    </citation>
    <scope>NUCLEOTIDE SEQUENCE [LARGE SCALE GENOMIC DNA]</scope>
    <source>
        <strain evidence="6">cv. Finnish</strain>
    </source>
</reference>
<keyword evidence="2" id="KW-0547">Nucleotide-binding</keyword>
<feature type="domain" description="Protein kinase" evidence="4">
    <location>
        <begin position="14"/>
        <end position="276"/>
    </location>
</feature>
<keyword evidence="2" id="KW-0067">ATP-binding</keyword>
<dbReference type="InterPro" id="IPR017441">
    <property type="entry name" value="Protein_kinase_ATP_BS"/>
</dbReference>
<comment type="similarity">
    <text evidence="1">Belongs to the protein kinase superfamily. STE Ser/Thr protein kinase family. STE20 subfamily.</text>
</comment>
<dbReference type="Pfam" id="PF00069">
    <property type="entry name" value="Pkinase"/>
    <property type="match status" value="1"/>
</dbReference>
<feature type="binding site" evidence="2">
    <location>
        <position position="43"/>
    </location>
    <ligand>
        <name>ATP</name>
        <dbReference type="ChEBI" id="CHEBI:30616"/>
    </ligand>
</feature>
<evidence type="ECO:0000256" key="3">
    <source>
        <dbReference type="SAM" id="MobiDB-lite"/>
    </source>
</evidence>
<name>A0A0K9P1B8_ZOSMR</name>
<evidence type="ECO:0000256" key="2">
    <source>
        <dbReference type="PROSITE-ProRule" id="PRU10141"/>
    </source>
</evidence>
<keyword evidence="5" id="KW-0808">Transferase</keyword>
<dbReference type="PANTHER" id="PTHR48014:SF24">
    <property type="entry name" value="PROTEIN KINASE SUPERFAMILY PROTEIN"/>
    <property type="match status" value="1"/>
</dbReference>
<dbReference type="EMBL" id="LFYR01001305">
    <property type="protein sequence ID" value="KMZ62851.1"/>
    <property type="molecule type" value="Genomic_DNA"/>
</dbReference>
<dbReference type="SUPFAM" id="SSF56112">
    <property type="entry name" value="Protein kinase-like (PK-like)"/>
    <property type="match status" value="1"/>
</dbReference>
<dbReference type="PROSITE" id="PS50011">
    <property type="entry name" value="PROTEIN_KINASE_DOM"/>
    <property type="match status" value="1"/>
</dbReference>
<protein>
    <submittedName>
        <fullName evidence="5">Kinase</fullName>
    </submittedName>
</protein>
<dbReference type="Proteomes" id="UP000036987">
    <property type="component" value="Unassembled WGS sequence"/>
</dbReference>
<dbReference type="PANTHER" id="PTHR48014">
    <property type="entry name" value="SERINE/THREONINE-PROTEIN KINASE FRAY2"/>
    <property type="match status" value="1"/>
</dbReference>
<comment type="caution">
    <text evidence="5">The sequence shown here is derived from an EMBL/GenBank/DDBJ whole genome shotgun (WGS) entry which is preliminary data.</text>
</comment>
<dbReference type="GO" id="GO:0004672">
    <property type="term" value="F:protein kinase activity"/>
    <property type="evidence" value="ECO:0007669"/>
    <property type="project" value="InterPro"/>
</dbReference>
<dbReference type="Gene3D" id="3.30.200.20">
    <property type="entry name" value="Phosphorylase Kinase, domain 1"/>
    <property type="match status" value="1"/>
</dbReference>
<dbReference type="STRING" id="29655.A0A0K9P1B8"/>
<dbReference type="OMA" id="VERIECI"/>
<evidence type="ECO:0000259" key="4">
    <source>
        <dbReference type="PROSITE" id="PS50011"/>
    </source>
</evidence>
<sequence length="430" mass="49065">MPQKKCYPIRRDDYELYNEIGKGCSASVYRAKCIPLNDIVAIKIINLEKTNLDLETVSREAHTMLLIDHPNLLKSHCSFVNGEMLWVVMPYMSAGSCLQILQARYKEGFEEPVIATILREVLKALEYLHNDGHIHRDIKAGNVLINESGEVKLADFGVAANLFDSGDRQRVRKTFVGTPCWMAPEVMEHKNGYNLKADIWSFGITALELAYGHAPFYKWPPIKVFLMTIQSDPPSLNNNESNRKFSKSFGHMLSHCLLKNPSERPTPTKLLKHSFFHHKGRSKDYLARTILKGLPEIGGRVQSLNAMLSKDQDDKSMKEMTESQKIYKMAISRWDFNCEELKKHAQLIEDVECDNALANSAKQIASRSNSMDHTEVVDKSTNSEQGNNIAETFTTEINGRLRKKKSVSSCDSFDVNREERFQRRNQIHIP</sequence>
<dbReference type="SMART" id="SM00220">
    <property type="entry name" value="S_TKc"/>
    <property type="match status" value="1"/>
</dbReference>
<feature type="region of interest" description="Disordered" evidence="3">
    <location>
        <begin position="364"/>
        <end position="387"/>
    </location>
</feature>
<dbReference type="InterPro" id="IPR011009">
    <property type="entry name" value="Kinase-like_dom_sf"/>
</dbReference>
<dbReference type="CDD" id="cd06610">
    <property type="entry name" value="STKc_OSR1_SPAK"/>
    <property type="match status" value="1"/>
</dbReference>
<dbReference type="Gene3D" id="1.10.510.10">
    <property type="entry name" value="Transferase(Phosphotransferase) domain 1"/>
    <property type="match status" value="1"/>
</dbReference>
<accession>A0A0K9P1B8</accession>
<evidence type="ECO:0000313" key="6">
    <source>
        <dbReference type="Proteomes" id="UP000036987"/>
    </source>
</evidence>
<proteinExistence type="inferred from homology"/>
<dbReference type="FunFam" id="1.10.510.10:FF:000947">
    <property type="entry name" value="serine/threonine-protein kinase OSR1"/>
    <property type="match status" value="1"/>
</dbReference>
<dbReference type="OrthoDB" id="248923at2759"/>
<evidence type="ECO:0000256" key="1">
    <source>
        <dbReference type="ARBA" id="ARBA00008874"/>
    </source>
</evidence>
<evidence type="ECO:0000313" key="5">
    <source>
        <dbReference type="EMBL" id="KMZ62851.1"/>
    </source>
</evidence>
<dbReference type="InterPro" id="IPR047173">
    <property type="entry name" value="STRAD_A/B-like"/>
</dbReference>
<dbReference type="InterPro" id="IPR000719">
    <property type="entry name" value="Prot_kinase_dom"/>
</dbReference>